<name>A0A4V6NQQ3_9BACL</name>
<comment type="caution">
    <text evidence="2">The sequence shown here is derived from an EMBL/GenBank/DDBJ whole genome shotgun (WGS) entry which is preliminary data.</text>
</comment>
<gene>
    <name evidence="2" type="ORF">EV207_10445</name>
</gene>
<dbReference type="Proteomes" id="UP000295416">
    <property type="component" value="Unassembled WGS sequence"/>
</dbReference>
<feature type="transmembrane region" description="Helical" evidence="1">
    <location>
        <begin position="35"/>
        <end position="57"/>
    </location>
</feature>
<keyword evidence="1" id="KW-0812">Transmembrane</keyword>
<organism evidence="2 3">
    <name type="scientific">Scopulibacillus darangshiensis</name>
    <dbReference type="NCBI Taxonomy" id="442528"/>
    <lineage>
        <taxon>Bacteria</taxon>
        <taxon>Bacillati</taxon>
        <taxon>Bacillota</taxon>
        <taxon>Bacilli</taxon>
        <taxon>Bacillales</taxon>
        <taxon>Sporolactobacillaceae</taxon>
        <taxon>Scopulibacillus</taxon>
    </lineage>
</organism>
<dbReference type="InterPro" id="IPR021741">
    <property type="entry name" value="DUF3311"/>
</dbReference>
<evidence type="ECO:0000313" key="2">
    <source>
        <dbReference type="EMBL" id="TCP30866.1"/>
    </source>
</evidence>
<protein>
    <submittedName>
        <fullName evidence="2">Uncharacterized protein DUF3311</fullName>
    </submittedName>
</protein>
<accession>A0A4V6NQQ3</accession>
<reference evidence="2 3" key="1">
    <citation type="submission" date="2019-03" db="EMBL/GenBank/DDBJ databases">
        <title>Genomic Encyclopedia of Type Strains, Phase IV (KMG-IV): sequencing the most valuable type-strain genomes for metagenomic binning, comparative biology and taxonomic classification.</title>
        <authorList>
            <person name="Goeker M."/>
        </authorList>
    </citation>
    <scope>NUCLEOTIDE SEQUENCE [LARGE SCALE GENOMIC DNA]</scope>
    <source>
        <strain evidence="2 3">DSM 19377</strain>
    </source>
</reference>
<feature type="transmembrane region" description="Helical" evidence="1">
    <location>
        <begin position="5"/>
        <end position="23"/>
    </location>
</feature>
<evidence type="ECO:0000313" key="3">
    <source>
        <dbReference type="Proteomes" id="UP000295416"/>
    </source>
</evidence>
<keyword evidence="1" id="KW-1133">Transmembrane helix</keyword>
<keyword evidence="1" id="KW-0472">Membrane</keyword>
<keyword evidence="3" id="KW-1185">Reference proteome</keyword>
<dbReference type="AlphaFoldDB" id="A0A4V6NQQ3"/>
<dbReference type="PANTHER" id="PTHR40034:SF1">
    <property type="entry name" value="BSL5891 PROTEIN"/>
    <property type="match status" value="1"/>
</dbReference>
<proteinExistence type="predicted"/>
<dbReference type="EMBL" id="SLXK01000004">
    <property type="protein sequence ID" value="TCP30866.1"/>
    <property type="molecule type" value="Genomic_DNA"/>
</dbReference>
<sequence>MVKLIYFLSFIPFIGMLGFLPLANKVEPLVLGMPFIMFWMALWVILTSVVIGVIYKLDPRNKEVNSK</sequence>
<dbReference type="Pfam" id="PF11755">
    <property type="entry name" value="DUF3311"/>
    <property type="match status" value="1"/>
</dbReference>
<evidence type="ECO:0000256" key="1">
    <source>
        <dbReference type="SAM" id="Phobius"/>
    </source>
</evidence>
<dbReference type="PANTHER" id="PTHR40034">
    <property type="entry name" value="BSL5891 PROTEIN"/>
    <property type="match status" value="1"/>
</dbReference>